<proteinExistence type="predicted"/>
<sequence>MPNSVLWVCLVAIWLFVLVPMVIKGRPEVRKTTEATLATRVINRGGRAMARATSKVASGRHPHDAEWVAPAREYRKRGELLNDADDHADARAEVAADDVIEDAESVEGDDAVSTDATITTDAEPTVTAETDDVAEDSENEGVADEIDESDAEVDEYDDADHDDDEYEVVAEPLTRRGRGGYDADKDSLRSETRYRSRQRVVMVLAVLAVASIGVGVFLGGIGWAVTGVGVALLVGYMAFLRRAVRVEERIRRQRAARAARAGRQMRPGVRDHGDAGGPLDDEIPLHLRRPGAVVLEIDDEHPVFEHLPPFQRRRVMREDSDLQRVVGQ</sequence>
<dbReference type="InterPro" id="IPR053779">
    <property type="entry name" value="GlpR"/>
</dbReference>
<feature type="transmembrane region" description="Helical" evidence="2">
    <location>
        <begin position="224"/>
        <end position="244"/>
    </location>
</feature>
<feature type="region of interest" description="Disordered" evidence="1">
    <location>
        <begin position="257"/>
        <end position="281"/>
    </location>
</feature>
<evidence type="ECO:0008006" key="5">
    <source>
        <dbReference type="Google" id="ProtNLM"/>
    </source>
</evidence>
<evidence type="ECO:0000256" key="1">
    <source>
        <dbReference type="SAM" id="MobiDB-lite"/>
    </source>
</evidence>
<evidence type="ECO:0000313" key="3">
    <source>
        <dbReference type="EMBL" id="WUM19946.1"/>
    </source>
</evidence>
<gene>
    <name evidence="3" type="ORF">OG579_20000</name>
</gene>
<dbReference type="NCBIfam" id="NF045516">
    <property type="entry name" value="GlpR"/>
    <property type="match status" value="1"/>
</dbReference>
<feature type="transmembrane region" description="Helical" evidence="2">
    <location>
        <begin position="200"/>
        <end position="218"/>
    </location>
</feature>
<dbReference type="AlphaFoldDB" id="A0AAU4K1J7"/>
<reference evidence="3 4" key="1">
    <citation type="submission" date="2022-10" db="EMBL/GenBank/DDBJ databases">
        <title>The complete genomes of actinobacterial strains from the NBC collection.</title>
        <authorList>
            <person name="Joergensen T.S."/>
            <person name="Alvarez Arevalo M."/>
            <person name="Sterndorff E.B."/>
            <person name="Faurdal D."/>
            <person name="Vuksanovic O."/>
            <person name="Mourched A.-S."/>
            <person name="Charusanti P."/>
            <person name="Shaw S."/>
            <person name="Blin K."/>
            <person name="Weber T."/>
        </authorList>
    </citation>
    <scope>NUCLEOTIDE SEQUENCE [LARGE SCALE GENOMIC DNA]</scope>
    <source>
        <strain evidence="3 4">NBC_00319</strain>
    </source>
</reference>
<feature type="region of interest" description="Disordered" evidence="1">
    <location>
        <begin position="100"/>
        <end position="162"/>
    </location>
</feature>
<accession>A0AAU4K1J7</accession>
<keyword evidence="2" id="KW-0812">Transmembrane</keyword>
<dbReference type="RefSeq" id="WP_328857372.1">
    <property type="nucleotide sequence ID" value="NZ_CP108021.1"/>
</dbReference>
<dbReference type="KEGG" id="whr:OG579_20000"/>
<feature type="compositionally biased region" description="Acidic residues" evidence="1">
    <location>
        <begin position="100"/>
        <end position="112"/>
    </location>
</feature>
<feature type="transmembrane region" description="Helical" evidence="2">
    <location>
        <begin position="6"/>
        <end position="23"/>
    </location>
</feature>
<protein>
    <recommendedName>
        <fullName evidence="5">Transmembrane protein</fullName>
    </recommendedName>
</protein>
<dbReference type="EMBL" id="CP108021">
    <property type="protein sequence ID" value="WUM19946.1"/>
    <property type="molecule type" value="Genomic_DNA"/>
</dbReference>
<organism evidence="3 4">
    <name type="scientific">Williamsia herbipolensis</name>
    <dbReference type="NCBI Taxonomy" id="1603258"/>
    <lineage>
        <taxon>Bacteria</taxon>
        <taxon>Bacillati</taxon>
        <taxon>Actinomycetota</taxon>
        <taxon>Actinomycetes</taxon>
        <taxon>Mycobacteriales</taxon>
        <taxon>Nocardiaceae</taxon>
        <taxon>Williamsia</taxon>
    </lineage>
</organism>
<evidence type="ECO:0000313" key="4">
    <source>
        <dbReference type="Proteomes" id="UP001432128"/>
    </source>
</evidence>
<dbReference type="Proteomes" id="UP001432128">
    <property type="component" value="Chromosome"/>
</dbReference>
<evidence type="ECO:0000256" key="2">
    <source>
        <dbReference type="SAM" id="Phobius"/>
    </source>
</evidence>
<keyword evidence="4" id="KW-1185">Reference proteome</keyword>
<name>A0AAU4K1J7_9NOCA</name>
<keyword evidence="2" id="KW-0472">Membrane</keyword>
<feature type="compositionally biased region" description="Acidic residues" evidence="1">
    <location>
        <begin position="129"/>
        <end position="162"/>
    </location>
</feature>
<keyword evidence="2" id="KW-1133">Transmembrane helix</keyword>